<dbReference type="AlphaFoldDB" id="A0A645A0Z5"/>
<dbReference type="SUPFAM" id="SSF54862">
    <property type="entry name" value="4Fe-4S ferredoxins"/>
    <property type="match status" value="1"/>
</dbReference>
<evidence type="ECO:0000256" key="1">
    <source>
        <dbReference type="ARBA" id="ARBA00022448"/>
    </source>
</evidence>
<dbReference type="InterPro" id="IPR012206">
    <property type="entry name" value="Fd_FixX"/>
</dbReference>
<comment type="caution">
    <text evidence="7">The sequence shown here is derived from an EMBL/GenBank/DDBJ whole genome shotgun (WGS) entry which is preliminary data.</text>
</comment>
<dbReference type="PIRSF" id="PIRSF036548">
    <property type="entry name" value="Fdx_FixX"/>
    <property type="match status" value="1"/>
</dbReference>
<gene>
    <name evidence="7" type="primary">fixX_9</name>
    <name evidence="7" type="ORF">SDC9_93301</name>
</gene>
<keyword evidence="2" id="KW-0479">Metal-binding</keyword>
<keyword evidence="4" id="KW-0408">Iron</keyword>
<keyword evidence="3" id="KW-0249">Electron transport</keyword>
<accession>A0A645A0Z5</accession>
<dbReference type="PROSITE" id="PS51379">
    <property type="entry name" value="4FE4S_FER_2"/>
    <property type="match status" value="1"/>
</dbReference>
<evidence type="ECO:0000256" key="4">
    <source>
        <dbReference type="ARBA" id="ARBA00023004"/>
    </source>
</evidence>
<dbReference type="EMBL" id="VSSQ01011341">
    <property type="protein sequence ID" value="MPM46596.1"/>
    <property type="molecule type" value="Genomic_DNA"/>
</dbReference>
<name>A0A645A0Z5_9ZZZZ</name>
<keyword evidence="5" id="KW-0411">Iron-sulfur</keyword>
<dbReference type="GO" id="GO:0051536">
    <property type="term" value="F:iron-sulfur cluster binding"/>
    <property type="evidence" value="ECO:0007669"/>
    <property type="project" value="UniProtKB-KW"/>
</dbReference>
<sequence>MTLKKETIEHLINLDKIKVDEKQPHIVIDNSICAKCHDKPCLVVCPAGAYVLEGDQVEFSCAGCLECGTCRVMCKNGGIVKWEYPRSTFGINYRHG</sequence>
<reference evidence="7" key="1">
    <citation type="submission" date="2019-08" db="EMBL/GenBank/DDBJ databases">
        <authorList>
            <person name="Kucharzyk K."/>
            <person name="Murdoch R.W."/>
            <person name="Higgins S."/>
            <person name="Loffler F."/>
        </authorList>
    </citation>
    <scope>NUCLEOTIDE SEQUENCE</scope>
</reference>
<evidence type="ECO:0000256" key="2">
    <source>
        <dbReference type="ARBA" id="ARBA00022723"/>
    </source>
</evidence>
<keyword evidence="1" id="KW-0813">Transport</keyword>
<feature type="domain" description="4Fe-4S ferredoxin-type" evidence="6">
    <location>
        <begin position="24"/>
        <end position="55"/>
    </location>
</feature>
<dbReference type="PANTHER" id="PTHR43082:SF3">
    <property type="entry name" value="FERREDOXIN-LIKE PROTEIN YDIT"/>
    <property type="match status" value="1"/>
</dbReference>
<organism evidence="7">
    <name type="scientific">bioreactor metagenome</name>
    <dbReference type="NCBI Taxonomy" id="1076179"/>
    <lineage>
        <taxon>unclassified sequences</taxon>
        <taxon>metagenomes</taxon>
        <taxon>ecological metagenomes</taxon>
    </lineage>
</organism>
<dbReference type="Gene3D" id="3.30.70.20">
    <property type="match status" value="1"/>
</dbReference>
<dbReference type="GO" id="GO:0005506">
    <property type="term" value="F:iron ion binding"/>
    <property type="evidence" value="ECO:0007669"/>
    <property type="project" value="InterPro"/>
</dbReference>
<dbReference type="InterPro" id="IPR017896">
    <property type="entry name" value="4Fe4S_Fe-S-bd"/>
</dbReference>
<proteinExistence type="predicted"/>
<evidence type="ECO:0000259" key="6">
    <source>
        <dbReference type="PROSITE" id="PS51379"/>
    </source>
</evidence>
<evidence type="ECO:0000256" key="5">
    <source>
        <dbReference type="ARBA" id="ARBA00023014"/>
    </source>
</evidence>
<evidence type="ECO:0000313" key="7">
    <source>
        <dbReference type="EMBL" id="MPM46596.1"/>
    </source>
</evidence>
<protein>
    <submittedName>
        <fullName evidence="7">Ferredoxin-like protein FixX</fullName>
    </submittedName>
</protein>
<evidence type="ECO:0000256" key="3">
    <source>
        <dbReference type="ARBA" id="ARBA00022982"/>
    </source>
</evidence>
<dbReference type="PANTHER" id="PTHR43082">
    <property type="entry name" value="FERREDOXIN-LIKE"/>
    <property type="match status" value="1"/>
</dbReference>